<evidence type="ECO:0000313" key="2">
    <source>
        <dbReference type="EMBL" id="CAF3020001.1"/>
    </source>
</evidence>
<name>A0A817LQ91_9BILA</name>
<feature type="domain" description="LCCL" evidence="1">
    <location>
        <begin position="624"/>
        <end position="687"/>
    </location>
</feature>
<dbReference type="SUPFAM" id="SSF69848">
    <property type="entry name" value="LCCL domain"/>
    <property type="match status" value="11"/>
</dbReference>
<feature type="domain" description="LCCL" evidence="1">
    <location>
        <begin position="530"/>
        <end position="591"/>
    </location>
</feature>
<feature type="domain" description="LCCL" evidence="1">
    <location>
        <begin position="433"/>
        <end position="496"/>
    </location>
</feature>
<feature type="domain" description="LCCL" evidence="1">
    <location>
        <begin position="815"/>
        <end position="878"/>
    </location>
</feature>
<protein>
    <recommendedName>
        <fullName evidence="1">LCCL domain-containing protein</fullName>
    </recommendedName>
</protein>
<dbReference type="EMBL" id="CAJNXB010000090">
    <property type="protein sequence ID" value="CAF3020001.1"/>
    <property type="molecule type" value="Genomic_DNA"/>
</dbReference>
<proteinExistence type="predicted"/>
<dbReference type="InterPro" id="IPR036609">
    <property type="entry name" value="LCCL_sf"/>
</dbReference>
<dbReference type="OrthoDB" id="10070753at2759"/>
<organism evidence="2 3">
    <name type="scientific">Rotaria socialis</name>
    <dbReference type="NCBI Taxonomy" id="392032"/>
    <lineage>
        <taxon>Eukaryota</taxon>
        <taxon>Metazoa</taxon>
        <taxon>Spiralia</taxon>
        <taxon>Gnathifera</taxon>
        <taxon>Rotifera</taxon>
        <taxon>Eurotatoria</taxon>
        <taxon>Bdelloidea</taxon>
        <taxon>Philodinida</taxon>
        <taxon>Philodinidae</taxon>
        <taxon>Rotaria</taxon>
    </lineage>
</organism>
<dbReference type="Pfam" id="PF03815">
    <property type="entry name" value="LCCL"/>
    <property type="match status" value="11"/>
</dbReference>
<feature type="domain" description="LCCL" evidence="1">
    <location>
        <begin position="242"/>
        <end position="305"/>
    </location>
</feature>
<accession>A0A817LQ91</accession>
<feature type="domain" description="LCCL" evidence="1">
    <location>
        <begin position="721"/>
        <end position="782"/>
    </location>
</feature>
<sequence length="1178" mass="123668">MRLISAIRIKNSDHGARGIENALLTQSYSFSAARRVGRATDPPPPIFSGKLQPSLPTYILFFIADRNRTAQSQVITSARRYSTKVKPPPAMSMHLHLLVLATLLSFLPIHESFIVSLGGTDNLAKYRNLTGQSFQVIVTGNNQNWFSVWGTDIYTDSSSVAAAAVHAGVLLNGQTGTLTVTLLSAQTSYLATTRNAVNSQSSGSSAGSFCFGSLSSPTNLMSYRGQVGRMFPFLLQGVKSNATVYGTDIYGDQSNLAAAAVHSGVLSVGQTRIIIVTILAGQNSYVGSSRNNVTSLPLGVWNGSFSFFQLASPSTLDPYQALVGRSFPVLLSGGFTSWVGGSDIYSTNSDLRSASVHAGVRAQGQTAIVIVTILAGQSSYLSTTLNGVESSSFGSWAASFCFGTLSSPTNLMSYRNQTGRMFAFLLQGVNSNATVYGTDIYGDQSNLAAAAVHSGVLSVGQTRIIIVTILAGQNSYAGSSRNNVTSLPLGVWNGSFSFFQLTSPSTLDPYQALVGRSFPVLLSGTAESWVGGSDIYSTNSDISTASVHAGVRAKGQTAIVIVTILAGQSSYLSTSRNQVQSWSFGSWATSFCFGSLSSPTNLMSYRSQVGRMFAFLLQGVNSNAAVYGTDIYGDQSNVAAAAVHSGVLSVGQTQIIIVTILAGQNWYVGSSRNNITSLPLGVWNGSFSFFQLISPSTLDPYQALVGRSFPVLLSGGFTSWVGGSDIYSTNSDLPSASVHAGVRAKGQSAIVIVTILAGQSSYLSTTLNGVESSSFDSWAASFCFGTLSSPTNLMSYRNQTGRMFAFLLQGVNSNATVYGTDIYGDQSNLAAAAVHSGVLSVGQTRIIIVTILAGQNSYVGSSRNNVTSLPLGVWNGSFSFFQLASPSTLDPYQALVGRSFPVLLSGGYIGFVGGSDIYSTNSDLPSASVHAGVRAKGQTAIVIVTILAGQSSYLSTTINGVSSSSFDAWGASFCFGSLSSPTNLTSYRSQAGRMFAFLLQGVKSNATVYGTDIYGDQSNLAAAAVHSGVLPVGQTQIIIVTILAGQKSYVGSSRNNITSLPLGGWNGSFSFFQLTSPPNLVDYRCQVGRAIPFLVTADVWNSVWGTGIYTDDSDLGAAAVHNGVILNGVTYIVIVNILPGISGYSGSTKNGITSYSSSDSPGSYSFVNTSYPTGCALY</sequence>
<reference evidence="2" key="1">
    <citation type="submission" date="2021-02" db="EMBL/GenBank/DDBJ databases">
        <authorList>
            <person name="Nowell W R."/>
        </authorList>
    </citation>
    <scope>NUCLEOTIDE SEQUENCE</scope>
</reference>
<dbReference type="PANTHER" id="PTHR31331">
    <property type="entry name" value="LCCL DOMAIN PROTEIN (AFU_ORTHOLOGUE AFUA_5G08630)"/>
    <property type="match status" value="1"/>
</dbReference>
<dbReference type="PROSITE" id="PS50820">
    <property type="entry name" value="LCCL"/>
    <property type="match status" value="11"/>
</dbReference>
<comment type="caution">
    <text evidence="2">The sequence shown here is derived from an EMBL/GenBank/DDBJ whole genome shotgun (WGS) entry which is preliminary data.</text>
</comment>
<feature type="domain" description="LCCL" evidence="1">
    <location>
        <begin position="339"/>
        <end position="400"/>
    </location>
</feature>
<dbReference type="PANTHER" id="PTHR31331:SF1">
    <property type="entry name" value="CYSTEINE RICH SECRETORY PROTEIN LCCL DOMAIN CONTAINING 2"/>
    <property type="match status" value="1"/>
</dbReference>
<dbReference type="AlphaFoldDB" id="A0A817LQ91"/>
<gene>
    <name evidence="2" type="ORF">TIS948_LOCUS2397</name>
</gene>
<feature type="domain" description="LCCL" evidence="1">
    <location>
        <begin position="912"/>
        <end position="973"/>
    </location>
</feature>
<dbReference type="InterPro" id="IPR051957">
    <property type="entry name" value="CRISP-LCCL_domain"/>
</dbReference>
<dbReference type="Gene3D" id="2.170.130.20">
    <property type="entry name" value="LCCL-like domain"/>
    <property type="match status" value="11"/>
</dbReference>
<feature type="domain" description="LCCL" evidence="1">
    <location>
        <begin position="1006"/>
        <end position="1069"/>
    </location>
</feature>
<evidence type="ECO:0000259" key="1">
    <source>
        <dbReference type="PROSITE" id="PS50820"/>
    </source>
</evidence>
<evidence type="ECO:0000313" key="3">
    <source>
        <dbReference type="Proteomes" id="UP000663825"/>
    </source>
</evidence>
<dbReference type="Proteomes" id="UP000663825">
    <property type="component" value="Unassembled WGS sequence"/>
</dbReference>
<dbReference type="InterPro" id="IPR004043">
    <property type="entry name" value="LCCL"/>
</dbReference>
<dbReference type="SMART" id="SM00603">
    <property type="entry name" value="LCCL"/>
    <property type="match status" value="7"/>
</dbReference>
<feature type="domain" description="LCCL" evidence="1">
    <location>
        <begin position="146"/>
        <end position="209"/>
    </location>
</feature>
<feature type="domain" description="LCCL" evidence="1">
    <location>
        <begin position="1102"/>
        <end position="1164"/>
    </location>
</feature>